<dbReference type="EMBL" id="CP000698">
    <property type="protein sequence ID" value="ABQ26169.1"/>
    <property type="molecule type" value="Genomic_DNA"/>
</dbReference>
<keyword evidence="4 7" id="KW-0540">Nuclease</keyword>
<dbReference type="KEGG" id="gur:Gura_1979"/>
<dbReference type="GO" id="GO:0006260">
    <property type="term" value="P:DNA replication"/>
    <property type="evidence" value="ECO:0007669"/>
    <property type="project" value="UniProtKB-KW"/>
</dbReference>
<dbReference type="AlphaFoldDB" id="A5GFG4"/>
<evidence type="ECO:0000259" key="9">
    <source>
        <dbReference type="Pfam" id="PF12320"/>
    </source>
</evidence>
<dbReference type="OrthoDB" id="9773856at2"/>
<organism evidence="10 11">
    <name type="scientific">Geotalea uraniireducens (strain Rf4)</name>
    <name type="common">Geobacter uraniireducens</name>
    <dbReference type="NCBI Taxonomy" id="351605"/>
    <lineage>
        <taxon>Bacteria</taxon>
        <taxon>Pseudomonadati</taxon>
        <taxon>Thermodesulfobacteriota</taxon>
        <taxon>Desulfuromonadia</taxon>
        <taxon>Geobacterales</taxon>
        <taxon>Geobacteraceae</taxon>
        <taxon>Geotalea</taxon>
    </lineage>
</organism>
<accession>A5GFG4</accession>
<keyword evidence="11" id="KW-1185">Reference proteome</keyword>
<protein>
    <recommendedName>
        <fullName evidence="3 7">Nuclease SbcCD subunit D</fullName>
    </recommendedName>
</protein>
<dbReference type="InterPro" id="IPR029052">
    <property type="entry name" value="Metallo-depent_PP-like"/>
</dbReference>
<dbReference type="InterPro" id="IPR004593">
    <property type="entry name" value="SbcD"/>
</dbReference>
<dbReference type="STRING" id="351605.Gura_1979"/>
<dbReference type="PANTHER" id="PTHR30337:SF0">
    <property type="entry name" value="NUCLEASE SBCCD SUBUNIT D"/>
    <property type="match status" value="1"/>
</dbReference>
<comment type="similarity">
    <text evidence="1 7">Belongs to the SbcD family.</text>
</comment>
<dbReference type="PANTHER" id="PTHR30337">
    <property type="entry name" value="COMPONENT OF ATP-DEPENDENT DSDNA EXONUCLEASE"/>
    <property type="match status" value="1"/>
</dbReference>
<evidence type="ECO:0000256" key="2">
    <source>
        <dbReference type="ARBA" id="ARBA00011322"/>
    </source>
</evidence>
<evidence type="ECO:0000256" key="5">
    <source>
        <dbReference type="ARBA" id="ARBA00022801"/>
    </source>
</evidence>
<keyword evidence="7" id="KW-0233">DNA recombination</keyword>
<evidence type="ECO:0000313" key="11">
    <source>
        <dbReference type="Proteomes" id="UP000006695"/>
    </source>
</evidence>
<comment type="function">
    <text evidence="7">SbcCD cleaves DNA hairpin structures. These structures can inhibit DNA replication and are intermediates in certain DNA recombination reactions. The complex acts as a 3'-&gt;5' double strand exonuclease that can open hairpins. It also has a 5' single-strand endonuclease activity.</text>
</comment>
<evidence type="ECO:0000259" key="8">
    <source>
        <dbReference type="Pfam" id="PF00149"/>
    </source>
</evidence>
<dbReference type="InterPro" id="IPR041796">
    <property type="entry name" value="Mre11_N"/>
</dbReference>
<evidence type="ECO:0000256" key="6">
    <source>
        <dbReference type="ARBA" id="ARBA00022839"/>
    </source>
</evidence>
<dbReference type="InterPro" id="IPR050535">
    <property type="entry name" value="DNA_Repair-Maintenance_Comp"/>
</dbReference>
<evidence type="ECO:0000256" key="7">
    <source>
        <dbReference type="RuleBase" id="RU363069"/>
    </source>
</evidence>
<dbReference type="Gene3D" id="3.60.21.10">
    <property type="match status" value="1"/>
</dbReference>
<comment type="subunit">
    <text evidence="2 7">Heterodimer of SbcC and SbcD.</text>
</comment>
<evidence type="ECO:0000256" key="3">
    <source>
        <dbReference type="ARBA" id="ARBA00013365"/>
    </source>
</evidence>
<dbReference type="Proteomes" id="UP000006695">
    <property type="component" value="Chromosome"/>
</dbReference>
<evidence type="ECO:0000256" key="1">
    <source>
        <dbReference type="ARBA" id="ARBA00010555"/>
    </source>
</evidence>
<dbReference type="InterPro" id="IPR004843">
    <property type="entry name" value="Calcineurin-like_PHP"/>
</dbReference>
<proteinExistence type="inferred from homology"/>
<gene>
    <name evidence="7" type="primary">sbcD</name>
    <name evidence="10" type="ordered locus">Gura_1979</name>
</gene>
<name>A5GFG4_GEOUR</name>
<feature type="domain" description="Calcineurin-like phosphoesterase" evidence="8">
    <location>
        <begin position="1"/>
        <end position="234"/>
    </location>
</feature>
<keyword evidence="5 7" id="KW-0378">Hydrolase</keyword>
<sequence length="409" mass="45125">MKILHTSDWHIGRALYGRKRYEEFEQFLDWLIGCIETEGIEALLVAGDVFDNGTPSNRALELYYRFLCRVAGAGCRHVVVTAGNHDSPSLLNAPREVLRHLNVHVVGCMAEAADELVVLNDSDGKPGLIVCAVPYLRDRDIRRAEAGETFEDKGRKLVEGIRDHYRQVGEAAVAKRSEFGGELPIIAMGHLFTSGGQTVEGDGVRELYVGNLGQVRADVFPDCFDYLALGHLHVAQRVNGSDVRRYSGAPIPMSFGEAGQRKIVVAVNAGTEGVTVREIPVPGFQSLATVRGDWKRVSERIAALKKEAVSVWLEVIYEGDEVIGDLQERLRELIDGSALEILRAKNMRLVERTLSRMATEETLDDLTVDDVFARCLDAHAVPQEQQAELVAAFRETVAALHEEATLGEP</sequence>
<reference evidence="10 11" key="1">
    <citation type="submission" date="2007-05" db="EMBL/GenBank/DDBJ databases">
        <title>Complete sequence of Geobacter uraniireducens Rf4.</title>
        <authorList>
            <consortium name="US DOE Joint Genome Institute"/>
            <person name="Copeland A."/>
            <person name="Lucas S."/>
            <person name="Lapidus A."/>
            <person name="Barry K."/>
            <person name="Detter J.C."/>
            <person name="Glavina del Rio T."/>
            <person name="Hammon N."/>
            <person name="Israni S."/>
            <person name="Dalin E."/>
            <person name="Tice H."/>
            <person name="Pitluck S."/>
            <person name="Chertkov O."/>
            <person name="Brettin T."/>
            <person name="Bruce D."/>
            <person name="Han C."/>
            <person name="Schmutz J."/>
            <person name="Larimer F."/>
            <person name="Land M."/>
            <person name="Hauser L."/>
            <person name="Kyrpides N."/>
            <person name="Mikhailova N."/>
            <person name="Shelobolina E."/>
            <person name="Aklujkar M."/>
            <person name="Lovley D."/>
            <person name="Richardson P."/>
        </authorList>
    </citation>
    <scope>NUCLEOTIDE SEQUENCE [LARGE SCALE GENOMIC DNA]</scope>
    <source>
        <strain evidence="10 11">Rf4</strain>
    </source>
</reference>
<keyword evidence="7" id="KW-0235">DNA replication</keyword>
<keyword evidence="7" id="KW-0255">Endonuclease</keyword>
<dbReference type="GO" id="GO:0006310">
    <property type="term" value="P:DNA recombination"/>
    <property type="evidence" value="ECO:0007669"/>
    <property type="project" value="UniProtKB-KW"/>
</dbReference>
<dbReference type="InterPro" id="IPR026843">
    <property type="entry name" value="SbcD_C"/>
</dbReference>
<evidence type="ECO:0000313" key="10">
    <source>
        <dbReference type="EMBL" id="ABQ26169.1"/>
    </source>
</evidence>
<dbReference type="Gene3D" id="3.30.160.720">
    <property type="match status" value="1"/>
</dbReference>
<dbReference type="RefSeq" id="WP_011938872.1">
    <property type="nucleotide sequence ID" value="NC_009483.1"/>
</dbReference>
<dbReference type="CDD" id="cd00840">
    <property type="entry name" value="MPP_Mre11_N"/>
    <property type="match status" value="1"/>
</dbReference>
<dbReference type="GO" id="GO:0004519">
    <property type="term" value="F:endonuclease activity"/>
    <property type="evidence" value="ECO:0007669"/>
    <property type="project" value="UniProtKB-KW"/>
</dbReference>
<dbReference type="GO" id="GO:0008408">
    <property type="term" value="F:3'-5' exonuclease activity"/>
    <property type="evidence" value="ECO:0007669"/>
    <property type="project" value="InterPro"/>
</dbReference>
<dbReference type="NCBIfam" id="TIGR00619">
    <property type="entry name" value="sbcd"/>
    <property type="match status" value="1"/>
</dbReference>
<keyword evidence="6 7" id="KW-0269">Exonuclease</keyword>
<dbReference type="HOGENOM" id="CLU_038045_2_0_7"/>
<evidence type="ECO:0000256" key="4">
    <source>
        <dbReference type="ARBA" id="ARBA00022722"/>
    </source>
</evidence>
<feature type="domain" description="Nuclease SbcCD subunit D C-terminal" evidence="9">
    <location>
        <begin position="284"/>
        <end position="379"/>
    </location>
</feature>
<dbReference type="Pfam" id="PF00149">
    <property type="entry name" value="Metallophos"/>
    <property type="match status" value="1"/>
</dbReference>
<dbReference type="SUPFAM" id="SSF56300">
    <property type="entry name" value="Metallo-dependent phosphatases"/>
    <property type="match status" value="1"/>
</dbReference>
<dbReference type="Pfam" id="PF12320">
    <property type="entry name" value="SbcD_C"/>
    <property type="match status" value="1"/>
</dbReference>